<dbReference type="PANTHER" id="PTHR33744:SF17">
    <property type="entry name" value="CONSERVED PROTEIN"/>
    <property type="match status" value="1"/>
</dbReference>
<dbReference type="EMBL" id="MKQR01000009">
    <property type="protein sequence ID" value="OLR93901.1"/>
    <property type="molecule type" value="Genomic_DNA"/>
</dbReference>
<dbReference type="Proteomes" id="UP000186040">
    <property type="component" value="Unassembled WGS sequence"/>
</dbReference>
<accession>A0A1Q9LPH1</accession>
<evidence type="ECO:0000313" key="2">
    <source>
        <dbReference type="EMBL" id="OLR93901.1"/>
    </source>
</evidence>
<feature type="domain" description="PucR C-terminal helix-turn-helix" evidence="1">
    <location>
        <begin position="448"/>
        <end position="502"/>
    </location>
</feature>
<gene>
    <name evidence="2" type="ORF">BJP25_15230</name>
</gene>
<dbReference type="Pfam" id="PF13556">
    <property type="entry name" value="HTH_30"/>
    <property type="match status" value="1"/>
</dbReference>
<dbReference type="PANTHER" id="PTHR33744">
    <property type="entry name" value="CARBOHYDRATE DIACID REGULATOR"/>
    <property type="match status" value="1"/>
</dbReference>
<dbReference type="InterPro" id="IPR029016">
    <property type="entry name" value="GAF-like_dom_sf"/>
</dbReference>
<dbReference type="Gene3D" id="1.10.10.2840">
    <property type="entry name" value="PucR C-terminal helix-turn-helix domain"/>
    <property type="match status" value="1"/>
</dbReference>
<sequence length="513" mass="54028">MVGLLEAPHGDLVEVATAALVEGADLAADGDWPAAVPDLHLHVGVGAAEAERWFADLARRAPRDRPRAVMAKSVGAGVRTAARAAGVALVAVHPLARWDSVLPVVHRLLDGSRRQAAAPDLAATDLFDLARIVARDAGGMVSIEDAQSRVLAYSASDASADELRRLSILGRQGPRDYLRALREWGVFDRIRASDEVIDVPAHPELRTERRLVVGIRGQAGVLGSIWLQQGDRPFSPDAEEVLRGAAAIAAHAIARSLAAPSTEAAQVQRLFGAGGGGVDVPSLAAALHLPQTGAAAVIGLAPHGPGSAVPGSSLRLLASALRPDALVTALGERAYVLLPGYTSAAAVTAWTRRLVAEFETRRACVLRAAIALPVPDLGAVAAARTEVDRVLDGAAFPADRVTTLAESRTAVLLGEVLDLVAEHPELRDPRVDALTAHDRDHGANLARSTAVFLAHHGDVRAAATALAVHPNTLRYRVRRAAEVIGVDLTDPADRLLLELQLALRDRTWLSRGR</sequence>
<protein>
    <submittedName>
        <fullName evidence="2">PucR family transcriptional regulator</fullName>
    </submittedName>
</protein>
<dbReference type="InterPro" id="IPR025736">
    <property type="entry name" value="PucR_C-HTH_dom"/>
</dbReference>
<dbReference type="Gene3D" id="3.30.450.40">
    <property type="match status" value="1"/>
</dbReference>
<dbReference type="STRING" id="1193682.BJP25_15230"/>
<dbReference type="InterPro" id="IPR042070">
    <property type="entry name" value="PucR_C-HTH_sf"/>
</dbReference>
<proteinExistence type="predicted"/>
<evidence type="ECO:0000259" key="1">
    <source>
        <dbReference type="Pfam" id="PF13556"/>
    </source>
</evidence>
<keyword evidence="3" id="KW-1185">Reference proteome</keyword>
<comment type="caution">
    <text evidence="2">The sequence shown here is derived from an EMBL/GenBank/DDBJ whole genome shotgun (WGS) entry which is preliminary data.</text>
</comment>
<organism evidence="2 3">
    <name type="scientific">Actinokineospora bangkokensis</name>
    <dbReference type="NCBI Taxonomy" id="1193682"/>
    <lineage>
        <taxon>Bacteria</taxon>
        <taxon>Bacillati</taxon>
        <taxon>Actinomycetota</taxon>
        <taxon>Actinomycetes</taxon>
        <taxon>Pseudonocardiales</taxon>
        <taxon>Pseudonocardiaceae</taxon>
        <taxon>Actinokineospora</taxon>
    </lineage>
</organism>
<dbReference type="AlphaFoldDB" id="A0A1Q9LPH1"/>
<dbReference type="InterPro" id="IPR051448">
    <property type="entry name" value="CdaR-like_regulators"/>
</dbReference>
<reference evidence="2 3" key="1">
    <citation type="submission" date="2016-10" db="EMBL/GenBank/DDBJ databases">
        <title>The Draft Genome Sequence of Actinokineospora bangkokensis 44EHWT reveals the biosynthetic pathway of antifungal compounds Thailandins with unusual extender unit butylmalonyl-CoA.</title>
        <authorList>
            <person name="Greule A."/>
            <person name="Intra B."/>
            <person name="Flemming S."/>
            <person name="Rommel M.G."/>
            <person name="Panbangred W."/>
            <person name="Bechthold A."/>
        </authorList>
    </citation>
    <scope>NUCLEOTIDE SEQUENCE [LARGE SCALE GENOMIC DNA]</scope>
    <source>
        <strain evidence="2 3">44EHW</strain>
    </source>
</reference>
<evidence type="ECO:0000313" key="3">
    <source>
        <dbReference type="Proteomes" id="UP000186040"/>
    </source>
</evidence>
<name>A0A1Q9LPH1_9PSEU</name>